<evidence type="ECO:0000313" key="10">
    <source>
        <dbReference type="Proteomes" id="UP000057737"/>
    </source>
</evidence>
<feature type="region of interest" description="RNA binding" evidence="7">
    <location>
        <begin position="249"/>
        <end position="255"/>
    </location>
</feature>
<keyword evidence="10" id="KW-1185">Reference proteome</keyword>
<feature type="domain" description="tRNA-guanine(15) transglycosylase-like" evidence="8">
    <location>
        <begin position="15"/>
        <end position="368"/>
    </location>
</feature>
<comment type="function">
    <text evidence="7">Catalyzes the base-exchange of a guanine (G) residue with the queuine precursor 7-aminomethyl-7-deazaguanine (PreQ1) at position 34 (anticodon wobble position) in tRNAs with GU(N) anticodons (tRNA-Asp, -Asn, -His and -Tyr). Catalysis occurs through a double-displacement mechanism. The nucleophile active site attacks the C1' of nucleotide 34 to detach the guanine base from the RNA, forming a covalent enzyme-RNA intermediate. The proton acceptor active site deprotonates the incoming PreQ1, allowing a nucleophilic attack on the C1' of the ribose to form the product. After dissociation, two additional enzymatic reactions on the tRNA convert PreQ1 to queuine (Q), resulting in the hypermodified nucleoside queuosine (7-(((4,5-cis-dihydroxy-2-cyclopenten-1-yl)amino)methyl)-7-deazaguanosine).</text>
</comment>
<comment type="subunit">
    <text evidence="7">Homodimer. Within each dimer, one monomer is responsible for RNA recognition and catalysis, while the other monomer binds to the replacement base PreQ1.</text>
</comment>
<dbReference type="FunFam" id="3.20.20.105:FF:000001">
    <property type="entry name" value="Queuine tRNA-ribosyltransferase"/>
    <property type="match status" value="1"/>
</dbReference>
<dbReference type="Pfam" id="PF01702">
    <property type="entry name" value="TGT"/>
    <property type="match status" value="1"/>
</dbReference>
<feature type="binding site" evidence="7">
    <location>
        <position position="218"/>
    </location>
    <ligand>
        <name>substrate</name>
    </ligand>
</feature>
<dbReference type="HAMAP" id="MF_00168">
    <property type="entry name" value="Q_tRNA_Tgt"/>
    <property type="match status" value="1"/>
</dbReference>
<name>A0A109JYG3_9BRAD</name>
<evidence type="ECO:0000256" key="2">
    <source>
        <dbReference type="ARBA" id="ARBA00022676"/>
    </source>
</evidence>
<accession>A0A109JYG3</accession>
<dbReference type="AlphaFoldDB" id="A0A109JYG3"/>
<keyword evidence="3 7" id="KW-0808">Transferase</keyword>
<dbReference type="Gene3D" id="3.20.20.105">
    <property type="entry name" value="Queuine tRNA-ribosyltransferase-like"/>
    <property type="match status" value="1"/>
</dbReference>
<feature type="binding site" evidence="7">
    <location>
        <begin position="93"/>
        <end position="97"/>
    </location>
    <ligand>
        <name>substrate</name>
    </ligand>
</feature>
<comment type="caution">
    <text evidence="7">Lacks conserved residue(s) required for the propagation of feature annotation.</text>
</comment>
<dbReference type="InterPro" id="IPR050076">
    <property type="entry name" value="ArchSynthase1/Queuine_TRR"/>
</dbReference>
<organism evidence="9 10">
    <name type="scientific">Bradyrhizobium macuxiense</name>
    <dbReference type="NCBI Taxonomy" id="1755647"/>
    <lineage>
        <taxon>Bacteria</taxon>
        <taxon>Pseudomonadati</taxon>
        <taxon>Pseudomonadota</taxon>
        <taxon>Alphaproteobacteria</taxon>
        <taxon>Hyphomicrobiales</taxon>
        <taxon>Nitrobacteraceae</taxon>
        <taxon>Bradyrhizobium</taxon>
    </lineage>
</organism>
<dbReference type="InterPro" id="IPR036511">
    <property type="entry name" value="TGT-like_sf"/>
</dbReference>
<dbReference type="NCBIfam" id="TIGR00430">
    <property type="entry name" value="Q_tRNA_tgt"/>
    <property type="match status" value="1"/>
</dbReference>
<dbReference type="UniPathway" id="UPA00392"/>
<comment type="similarity">
    <text evidence="7">Belongs to the queuine tRNA-ribosyltransferase family.</text>
</comment>
<comment type="pathway">
    <text evidence="1 7">tRNA modification; tRNA-queuosine biosynthesis.</text>
</comment>
<comment type="caution">
    <text evidence="9">The sequence shown here is derived from an EMBL/GenBank/DDBJ whole genome shotgun (WGS) entry which is preliminary data.</text>
</comment>
<reference evidence="9 10" key="1">
    <citation type="submission" date="2015-11" db="EMBL/GenBank/DDBJ databases">
        <title>Draft Genome Sequence of the Strain BR 10303 (Bradyrhizobium sp.) isolated from nodules of Centrolobium paraense.</title>
        <authorList>
            <person name="Zelli J.E."/>
            <person name="Simoes-Araujo J.L."/>
            <person name="Barauna A.C."/>
            <person name="Silva K."/>
        </authorList>
    </citation>
    <scope>NUCLEOTIDE SEQUENCE [LARGE SCALE GENOMIC DNA]</scope>
    <source>
        <strain evidence="9 10">BR 10303</strain>
    </source>
</reference>
<dbReference type="GO" id="GO:0008479">
    <property type="term" value="F:tRNA-guanosine(34) queuine transglycosylase activity"/>
    <property type="evidence" value="ECO:0007669"/>
    <property type="project" value="UniProtKB-UniRule"/>
</dbReference>
<dbReference type="Proteomes" id="UP000057737">
    <property type="component" value="Unassembled WGS sequence"/>
</dbReference>
<evidence type="ECO:0000256" key="6">
    <source>
        <dbReference type="ARBA" id="ARBA00050112"/>
    </source>
</evidence>
<comment type="catalytic activity">
    <reaction evidence="6 7">
        <text>7-aminomethyl-7-carbaguanine + guanosine(34) in tRNA = 7-aminomethyl-7-carbaguanosine(34) in tRNA + guanine</text>
        <dbReference type="Rhea" id="RHEA:24104"/>
        <dbReference type="Rhea" id="RHEA-COMP:10341"/>
        <dbReference type="Rhea" id="RHEA-COMP:10342"/>
        <dbReference type="ChEBI" id="CHEBI:16235"/>
        <dbReference type="ChEBI" id="CHEBI:58703"/>
        <dbReference type="ChEBI" id="CHEBI:74269"/>
        <dbReference type="ChEBI" id="CHEBI:82833"/>
        <dbReference type="EC" id="2.4.2.29"/>
    </reaction>
</comment>
<feature type="active site" description="Nucleophile" evidence="7">
    <location>
        <position position="268"/>
    </location>
</feature>
<evidence type="ECO:0000256" key="5">
    <source>
        <dbReference type="ARBA" id="ARBA00022785"/>
    </source>
</evidence>
<dbReference type="NCBIfam" id="TIGR00449">
    <property type="entry name" value="tgt_general"/>
    <property type="match status" value="1"/>
</dbReference>
<feature type="active site" description="Proton acceptor" evidence="7">
    <location>
        <position position="93"/>
    </location>
</feature>
<feature type="binding site" evidence="7">
    <location>
        <position position="191"/>
    </location>
    <ligand>
        <name>substrate</name>
    </ligand>
</feature>
<dbReference type="PANTHER" id="PTHR46499:SF1">
    <property type="entry name" value="QUEUINE TRNA-RIBOSYLTRANSFERASE"/>
    <property type="match status" value="1"/>
</dbReference>
<keyword evidence="4 7" id="KW-0819">tRNA processing</keyword>
<dbReference type="SUPFAM" id="SSF51713">
    <property type="entry name" value="tRNA-guanine transglycosylase"/>
    <property type="match status" value="1"/>
</dbReference>
<dbReference type="GO" id="GO:0005829">
    <property type="term" value="C:cytosol"/>
    <property type="evidence" value="ECO:0007669"/>
    <property type="project" value="TreeGrafter"/>
</dbReference>
<evidence type="ECO:0000256" key="3">
    <source>
        <dbReference type="ARBA" id="ARBA00022679"/>
    </source>
</evidence>
<dbReference type="EMBL" id="LNCU01000042">
    <property type="protein sequence ID" value="KWV57431.1"/>
    <property type="molecule type" value="Genomic_DNA"/>
</dbReference>
<protein>
    <recommendedName>
        <fullName evidence="7">Queuine tRNA-ribosyltransferase</fullName>
        <ecNumber evidence="7">2.4.2.29</ecNumber>
    </recommendedName>
    <alternativeName>
        <fullName evidence="7">Guanine insertion enzyme</fullName>
    </alternativeName>
    <alternativeName>
        <fullName evidence="7">tRNA-guanine transglycosylase</fullName>
    </alternativeName>
</protein>
<dbReference type="EC" id="2.4.2.29" evidence="7"/>
<proteinExistence type="inferred from homology"/>
<evidence type="ECO:0000259" key="8">
    <source>
        <dbReference type="Pfam" id="PF01702"/>
    </source>
</evidence>
<dbReference type="RefSeq" id="WP_066505739.1">
    <property type="nucleotide sequence ID" value="NZ_LNCU01000042.1"/>
</dbReference>
<feature type="binding site" evidence="7">
    <location>
        <position position="147"/>
    </location>
    <ligand>
        <name>substrate</name>
    </ligand>
</feature>
<dbReference type="OrthoDB" id="9805417at2"/>
<sequence length="377" mass="41363">MNLPNHFELLATDGAARTGRLTTPHGVVRTPTFMPVGTAGAMKGMHWREVREAGADIVLGNTYHLMLRPGAERVAGLGGLQRFTGWGGPMLTDSGGFQVMSLSELRKVTEKAVTFRSHIDGAKVELSPERSIEVQRLLGSDIAMQMDECVRLPAERADIERAMQLSLRWAERSKRAFEAAPDGYMLFGIAQGGDVPALRQVSARGLTDIGFHGYAIGGLAVGEPQAVMLSMIEETAPALPADRPRYLMGVGTPEDMLEAVARGIDMFDCVMPTRNGRHGMAFTRFGQINLRNARHVDDPRPLDEESPWPAARSYSRAYLHHLVRSGETLGAMLLSEINVAYYQELMQGIRGAIANGTFESFRNQTRAGWARGDITQR</sequence>
<dbReference type="InterPro" id="IPR004803">
    <property type="entry name" value="TGT"/>
</dbReference>
<dbReference type="PANTHER" id="PTHR46499">
    <property type="entry name" value="QUEUINE TRNA-RIBOSYLTRANSFERASE"/>
    <property type="match status" value="1"/>
</dbReference>
<keyword evidence="2 7" id="KW-0328">Glycosyltransferase</keyword>
<dbReference type="InterPro" id="IPR002616">
    <property type="entry name" value="tRNA_ribo_trans-like"/>
</dbReference>
<evidence type="ECO:0000256" key="1">
    <source>
        <dbReference type="ARBA" id="ARBA00004691"/>
    </source>
</evidence>
<evidence type="ECO:0000313" key="9">
    <source>
        <dbReference type="EMBL" id="KWV57431.1"/>
    </source>
</evidence>
<gene>
    <name evidence="7" type="primary">tgt</name>
    <name evidence="9" type="ORF">AS156_39705</name>
</gene>
<evidence type="ECO:0000256" key="4">
    <source>
        <dbReference type="ARBA" id="ARBA00022694"/>
    </source>
</evidence>
<evidence type="ECO:0000256" key="7">
    <source>
        <dbReference type="HAMAP-Rule" id="MF_00168"/>
    </source>
</evidence>
<dbReference type="GO" id="GO:0008616">
    <property type="term" value="P:tRNA queuosine(34) biosynthetic process"/>
    <property type="evidence" value="ECO:0007669"/>
    <property type="project" value="UniProtKB-UniRule"/>
</dbReference>
<feature type="region of interest" description="RNA binding; important for wobble base 34 recognition" evidence="7">
    <location>
        <begin position="273"/>
        <end position="277"/>
    </location>
</feature>
<keyword evidence="5 7" id="KW-0671">Queuosine biosynthesis</keyword>